<organism evidence="4 5">
    <name type="scientific">Aegilops tauschii subsp. strangulata</name>
    <name type="common">Goatgrass</name>
    <dbReference type="NCBI Taxonomy" id="200361"/>
    <lineage>
        <taxon>Eukaryota</taxon>
        <taxon>Viridiplantae</taxon>
        <taxon>Streptophyta</taxon>
        <taxon>Embryophyta</taxon>
        <taxon>Tracheophyta</taxon>
        <taxon>Spermatophyta</taxon>
        <taxon>Magnoliopsida</taxon>
        <taxon>Liliopsida</taxon>
        <taxon>Poales</taxon>
        <taxon>Poaceae</taxon>
        <taxon>BOP clade</taxon>
        <taxon>Pooideae</taxon>
        <taxon>Triticodae</taxon>
        <taxon>Triticeae</taxon>
        <taxon>Triticinae</taxon>
        <taxon>Aegilops</taxon>
    </lineage>
</organism>
<dbReference type="STRING" id="200361.A0A453FKW7"/>
<feature type="region of interest" description="Disordered" evidence="2">
    <location>
        <begin position="412"/>
        <end position="433"/>
    </location>
</feature>
<evidence type="ECO:0000256" key="2">
    <source>
        <dbReference type="SAM" id="MobiDB-lite"/>
    </source>
</evidence>
<reference evidence="5" key="1">
    <citation type="journal article" date="2014" name="Science">
        <title>Ancient hybridizations among the ancestral genomes of bread wheat.</title>
        <authorList>
            <consortium name="International Wheat Genome Sequencing Consortium,"/>
            <person name="Marcussen T."/>
            <person name="Sandve S.R."/>
            <person name="Heier L."/>
            <person name="Spannagl M."/>
            <person name="Pfeifer M."/>
            <person name="Jakobsen K.S."/>
            <person name="Wulff B.B."/>
            <person name="Steuernagel B."/>
            <person name="Mayer K.F."/>
            <person name="Olsen O.A."/>
        </authorList>
    </citation>
    <scope>NUCLEOTIDE SEQUENCE [LARGE SCALE GENOMIC DNA]</scope>
    <source>
        <strain evidence="5">cv. AL8/78</strain>
    </source>
</reference>
<name>A0A453FKW7_AEGTS</name>
<dbReference type="Gramene" id="AET3Gv20708600.3">
    <property type="protein sequence ID" value="AET3Gv20708600.3"/>
    <property type="gene ID" value="AET3Gv20708600"/>
</dbReference>
<dbReference type="NCBIfam" id="TIGR02097">
    <property type="entry name" value="yccV"/>
    <property type="match status" value="1"/>
</dbReference>
<dbReference type="Pfam" id="PF08755">
    <property type="entry name" value="YccV-like"/>
    <property type="match status" value="1"/>
</dbReference>
<keyword evidence="1" id="KW-0175">Coiled coil</keyword>
<proteinExistence type="predicted"/>
<dbReference type="InterPro" id="IPR036623">
    <property type="entry name" value="Hemimethylated_DNA-bd_sf"/>
</dbReference>
<dbReference type="SMART" id="SM00992">
    <property type="entry name" value="YccV-like"/>
    <property type="match status" value="1"/>
</dbReference>
<dbReference type="GO" id="GO:0003677">
    <property type="term" value="F:DNA binding"/>
    <property type="evidence" value="ECO:0007669"/>
    <property type="project" value="InterPro"/>
</dbReference>
<feature type="compositionally biased region" description="Acidic residues" evidence="2">
    <location>
        <begin position="421"/>
        <end position="433"/>
    </location>
</feature>
<feature type="domain" description="Hemimethylated DNA-binding" evidence="3">
    <location>
        <begin position="301"/>
        <end position="405"/>
    </location>
</feature>
<reference evidence="4" key="3">
    <citation type="journal article" date="2017" name="Nature">
        <title>Genome sequence of the progenitor of the wheat D genome Aegilops tauschii.</title>
        <authorList>
            <person name="Luo M.C."/>
            <person name="Gu Y.Q."/>
            <person name="Puiu D."/>
            <person name="Wang H."/>
            <person name="Twardziok S.O."/>
            <person name="Deal K.R."/>
            <person name="Huo N."/>
            <person name="Zhu T."/>
            <person name="Wang L."/>
            <person name="Wang Y."/>
            <person name="McGuire P.E."/>
            <person name="Liu S."/>
            <person name="Long H."/>
            <person name="Ramasamy R.K."/>
            <person name="Rodriguez J.C."/>
            <person name="Van S.L."/>
            <person name="Yuan L."/>
            <person name="Wang Z."/>
            <person name="Xia Z."/>
            <person name="Xiao L."/>
            <person name="Anderson O.D."/>
            <person name="Ouyang S."/>
            <person name="Liang Y."/>
            <person name="Zimin A.V."/>
            <person name="Pertea G."/>
            <person name="Qi P."/>
            <person name="Bennetzen J.L."/>
            <person name="Dai X."/>
            <person name="Dawson M.W."/>
            <person name="Muller H.G."/>
            <person name="Kugler K."/>
            <person name="Rivarola-Duarte L."/>
            <person name="Spannagl M."/>
            <person name="Mayer K.F.X."/>
            <person name="Lu F.H."/>
            <person name="Bevan M.W."/>
            <person name="Leroy P."/>
            <person name="Li P."/>
            <person name="You F.M."/>
            <person name="Sun Q."/>
            <person name="Liu Z."/>
            <person name="Lyons E."/>
            <person name="Wicker T."/>
            <person name="Salzberg S.L."/>
            <person name="Devos K.M."/>
            <person name="Dvorak J."/>
        </authorList>
    </citation>
    <scope>NUCLEOTIDE SEQUENCE [LARGE SCALE GENOMIC DNA]</scope>
    <source>
        <strain evidence="4">cv. AL8/78</strain>
    </source>
</reference>
<dbReference type="Gene3D" id="2.30.30.390">
    <property type="entry name" value="Hemimethylated DNA-binding domain"/>
    <property type="match status" value="1"/>
</dbReference>
<reference evidence="4" key="5">
    <citation type="journal article" date="2021" name="G3 (Bethesda)">
        <title>Aegilops tauschii genome assembly Aet v5.0 features greater sequence contiguity and improved annotation.</title>
        <authorList>
            <person name="Wang L."/>
            <person name="Zhu T."/>
            <person name="Rodriguez J.C."/>
            <person name="Deal K.R."/>
            <person name="Dubcovsky J."/>
            <person name="McGuire P.E."/>
            <person name="Lux T."/>
            <person name="Spannagl M."/>
            <person name="Mayer K.F.X."/>
            <person name="Baldrich P."/>
            <person name="Meyers B.C."/>
            <person name="Huo N."/>
            <person name="Gu Y.Q."/>
            <person name="Zhou H."/>
            <person name="Devos K.M."/>
            <person name="Bennetzen J.L."/>
            <person name="Unver T."/>
            <person name="Budak H."/>
            <person name="Gulick P.J."/>
            <person name="Galiba G."/>
            <person name="Kalapos B."/>
            <person name="Nelson D.R."/>
            <person name="Li P."/>
            <person name="You F.M."/>
            <person name="Luo M.C."/>
            <person name="Dvorak J."/>
        </authorList>
    </citation>
    <scope>NUCLEOTIDE SEQUENCE [LARGE SCALE GENOMIC DNA]</scope>
    <source>
        <strain evidence="4">cv. AL8/78</strain>
    </source>
</reference>
<evidence type="ECO:0000259" key="3">
    <source>
        <dbReference type="SMART" id="SM00992"/>
    </source>
</evidence>
<dbReference type="Pfam" id="PF02151">
    <property type="entry name" value="UVR"/>
    <property type="match status" value="1"/>
</dbReference>
<dbReference type="PANTHER" id="PTHR48439:SF1">
    <property type="entry name" value="HEMIMETHYLATED DNA-BINDING DOMAIN-CONTAINING PROTEIN"/>
    <property type="match status" value="1"/>
</dbReference>
<dbReference type="EnsemblPlants" id="AET3Gv20708600.3">
    <property type="protein sequence ID" value="AET3Gv20708600.3"/>
    <property type="gene ID" value="AET3Gv20708600"/>
</dbReference>
<dbReference type="Proteomes" id="UP000015105">
    <property type="component" value="Chromosome 3D"/>
</dbReference>
<evidence type="ECO:0000313" key="5">
    <source>
        <dbReference type="Proteomes" id="UP000015105"/>
    </source>
</evidence>
<reference evidence="4" key="4">
    <citation type="submission" date="2019-03" db="UniProtKB">
        <authorList>
            <consortium name="EnsemblPlants"/>
        </authorList>
    </citation>
    <scope>IDENTIFICATION</scope>
</reference>
<protein>
    <recommendedName>
        <fullName evidence="3">Hemimethylated DNA-binding domain-containing protein</fullName>
    </recommendedName>
</protein>
<evidence type="ECO:0000313" key="4">
    <source>
        <dbReference type="EnsemblPlants" id="AET3Gv20708600.3"/>
    </source>
</evidence>
<dbReference type="AlphaFoldDB" id="A0A453FKW7"/>
<dbReference type="PANTHER" id="PTHR48439">
    <property type="entry name" value="HEMIMETHYLATED DNA-BINDING DOMAIN-CONTAINING PROTEIN"/>
    <property type="match status" value="1"/>
</dbReference>
<sequence length="433" mass="48572">MGRPIHQTSTTTVGIAAATERNTNATPFRTLAPRSAHAFPAPAPAVPRCVYRRRTVLSSSPPSPRPPPPVWVLCRSSCGDRPVHVLDLSHCVYTMQGISVCDSVAAPHGTNCRSACVARNDLRFCYKINPASRGAYAWRWCAEKLHMGTNRGKINTTVRTNARWFFGGDARNSNSNNNAAARLERSESANEDILIFYFQLDVQTRIQYALNIEQFDAAKQLREKLAEIETEVTRQREAKRGSSKNEAQDKSLNLLRARADLQNAIESENYALAAELRDTISKLEGDSLALSAKALAYQSVKYEFRLGQKVRHKVHGYRAVICGMDPVCCESKSWMETANVEKLSKGPNQPFYQVLVDVYADPELLVAYVAEENLSEAEESEKGRFEHPYTEFLFYGEDTARDFIPVKQLREKYDQPRYEASGDENDDDGTTNS</sequence>
<reference evidence="5" key="2">
    <citation type="journal article" date="2017" name="Nat. Plants">
        <title>The Aegilops tauschii genome reveals multiple impacts of transposons.</title>
        <authorList>
            <person name="Zhao G."/>
            <person name="Zou C."/>
            <person name="Li K."/>
            <person name="Wang K."/>
            <person name="Li T."/>
            <person name="Gao L."/>
            <person name="Zhang X."/>
            <person name="Wang H."/>
            <person name="Yang Z."/>
            <person name="Liu X."/>
            <person name="Jiang W."/>
            <person name="Mao L."/>
            <person name="Kong X."/>
            <person name="Jiao Y."/>
            <person name="Jia J."/>
        </authorList>
    </citation>
    <scope>NUCLEOTIDE SEQUENCE [LARGE SCALE GENOMIC DNA]</scope>
    <source>
        <strain evidence="5">cv. AL8/78</strain>
    </source>
</reference>
<feature type="coiled-coil region" evidence="1">
    <location>
        <begin position="211"/>
        <end position="264"/>
    </location>
</feature>
<dbReference type="InterPro" id="IPR053189">
    <property type="entry name" value="Clp_protease_adapter_ClpF"/>
</dbReference>
<accession>A0A453FKW7</accession>
<dbReference type="InterPro" id="IPR011722">
    <property type="entry name" value="Hemimethylated_DNA-bd_dom"/>
</dbReference>
<dbReference type="InterPro" id="IPR001943">
    <property type="entry name" value="UVR_dom"/>
</dbReference>
<keyword evidence="5" id="KW-1185">Reference proteome</keyword>
<evidence type="ECO:0000256" key="1">
    <source>
        <dbReference type="SAM" id="Coils"/>
    </source>
</evidence>
<dbReference type="SUPFAM" id="SSF141255">
    <property type="entry name" value="YccV-like"/>
    <property type="match status" value="1"/>
</dbReference>